<dbReference type="EMBL" id="LS423452">
    <property type="protein sequence ID" value="SPS06998.1"/>
    <property type="molecule type" value="Genomic_DNA"/>
</dbReference>
<dbReference type="PANTHER" id="PTHR43742">
    <property type="entry name" value="TRIMETHYLAMINE-N-OXIDE REDUCTASE"/>
    <property type="match status" value="1"/>
</dbReference>
<evidence type="ECO:0000256" key="4">
    <source>
        <dbReference type="ARBA" id="ARBA00023004"/>
    </source>
</evidence>
<dbReference type="Gene3D" id="2.40.40.20">
    <property type="match status" value="1"/>
</dbReference>
<dbReference type="Pfam" id="PF00384">
    <property type="entry name" value="Molybdopterin"/>
    <property type="match status" value="1"/>
</dbReference>
<dbReference type="PROSITE" id="PS51318">
    <property type="entry name" value="TAT"/>
    <property type="match status" value="1"/>
</dbReference>
<dbReference type="InterPro" id="IPR009010">
    <property type="entry name" value="Asp_de-COase-like_dom_sf"/>
</dbReference>
<dbReference type="Gene3D" id="3.40.50.12440">
    <property type="match status" value="1"/>
</dbReference>
<dbReference type="Gene3D" id="3.40.50.740">
    <property type="match status" value="1"/>
</dbReference>
<dbReference type="PANTHER" id="PTHR43742:SF6">
    <property type="entry name" value="OXIDOREDUCTASE YYAE-RELATED"/>
    <property type="match status" value="1"/>
</dbReference>
<dbReference type="GO" id="GO:0016491">
    <property type="term" value="F:oxidoreductase activity"/>
    <property type="evidence" value="ECO:0007669"/>
    <property type="project" value="UniProtKB-KW"/>
</dbReference>
<evidence type="ECO:0000256" key="6">
    <source>
        <dbReference type="SAM" id="SignalP"/>
    </source>
</evidence>
<evidence type="ECO:0000313" key="8">
    <source>
        <dbReference type="EMBL" id="SPS06751.1"/>
    </source>
</evidence>
<evidence type="ECO:0000313" key="9">
    <source>
        <dbReference type="EMBL" id="SPS06998.1"/>
    </source>
</evidence>
<evidence type="ECO:0000256" key="2">
    <source>
        <dbReference type="ARBA" id="ARBA00022505"/>
    </source>
</evidence>
<sequence length="1169" mass="131238">MMEIKNNIGRRSFLKLSATAGLAVMANNAFAASPFLKPYVVDNPLKSYPNRDWEKVYRDMFHVDSEFIFLCAPNDTHNCLLKAHVKNDVVIRISPSYGYGDAEDMDGNRSSHRWEPRICNKGMVMNRKAYSDRRPKGAMVRLGFKAWCDAGYPRTGANGFPDPKFLQRGKEPFIKLPWTEAYALAAGALENIARTYSGDKGAALLTRQGYDPEMIASMHGCGVKTMKFRSGMAALGVLRIYTLKRFAQGLALLDAYVRNVGPDEASGAKVLDSYSWHTDLAPGCPMVSGHQMLDYEFMAYEHAKLIVFWGNNFVCTKMPDLHWVSESRLKGAHIVDISIDYHATANKADDVIILRPGTDPALGLGVCHYLIKHNYYDEDYLRANTDMPLLVRTDNWKNLKASDIIPNYELAELTHHLKVMKPGEKPTQPVAFQATAFVAEDVRKFWGDNVVWDLNTNKAVPLTRDECGARYAAKGVKSALTGDYEVTLVDGKKIKVVPVFQLQKEYLEEFTPENTSIMTGVPVEAIVDLSNLFHKHRGQGIISTGAGTNHYFNSTLKDRGFMLLAALTDNVGHVGGCSYGNYVGNYRQSVFGGFGQFLMEDPFNPELDGRKMVTKLAHYTDDESAHYYNYGDRPLRNGTRLLTDPGHMPAPTKVLWQANSNSSLGNAKGHYDMVVNTLPRWEAIFYSDWNWTASCEYSDIVWGVDSWLENKHTDMACSCSNPFLTVSPITPMRRVQDTVGDAEVPAGIFRAFTAMTGDQRFADFFKFVGTNPAGNPSDRDSEVYGQRVLNAGSATRGMVFAEIREKAKRGIPSIFMSRTYPRISGWEQTAEGGGLPWYTKSGRLEFYMDDPRLIDGGENITVYRTPIDSSHYEPNVIVGHCRAFALMETPEMRGLERMGNSLKIAENRQGRNVILTTKELMATTHPLRPHGYEFCFNSPKYRHGAHTTPIDTDLMTLWWGPFGDIYRHDKRQPSVGEGFVDVNPLDAKRFGIDEGDYIWVDADPGDRPYKGWKEGTPEYALARFMVRCRYFPGMSQGSMRIYYNAYAATYGSMEGARTRADGLAKSPRTNYQAMFRSGNHQSCTRAWINPTNTTDTVANKKVFGQEIIIGMQNDVHCANGAPKESYVKIELAEKGGVNGGVWHIAAKGYRPTYENKQMRTYLQGAFTRR</sequence>
<dbReference type="AlphaFoldDB" id="A0A2X0QZV2"/>
<dbReference type="SUPFAM" id="SSF53706">
    <property type="entry name" value="Formate dehydrogenase/DMSO reductase, domains 1-3"/>
    <property type="match status" value="1"/>
</dbReference>
<dbReference type="SUPFAM" id="SSF50692">
    <property type="entry name" value="ADC-like"/>
    <property type="match status" value="1"/>
</dbReference>
<proteinExistence type="predicted"/>
<gene>
    <name evidence="9" type="primary">nxrA2</name>
    <name evidence="8" type="synonym">nxrA1</name>
    <name evidence="8" type="ORF">NITFAB_2344</name>
    <name evidence="9" type="ORF">NITFAB_2596</name>
</gene>
<feature type="chain" id="PRO_5033774735" evidence="6">
    <location>
        <begin position="32"/>
        <end position="1169"/>
    </location>
</feature>
<dbReference type="GO" id="GO:0051536">
    <property type="term" value="F:iron-sulfur cluster binding"/>
    <property type="evidence" value="ECO:0007669"/>
    <property type="project" value="UniProtKB-KW"/>
</dbReference>
<dbReference type="InterPro" id="IPR006311">
    <property type="entry name" value="TAT_signal"/>
</dbReference>
<keyword evidence="9" id="KW-0560">Oxidoreductase</keyword>
<keyword evidence="6" id="KW-0732">Signal</keyword>
<feature type="signal peptide" evidence="6">
    <location>
        <begin position="1"/>
        <end position="31"/>
    </location>
</feature>
<dbReference type="InterPro" id="IPR006963">
    <property type="entry name" value="Mopterin_OxRdtase_4Fe-4S_dom"/>
</dbReference>
<dbReference type="InterPro" id="IPR006656">
    <property type="entry name" value="Mopterin_OxRdtase"/>
</dbReference>
<dbReference type="GO" id="GO:0046872">
    <property type="term" value="F:metal ion binding"/>
    <property type="evidence" value="ECO:0007669"/>
    <property type="project" value="UniProtKB-KW"/>
</dbReference>
<keyword evidence="3" id="KW-0479">Metal-binding</keyword>
<evidence type="ECO:0000256" key="3">
    <source>
        <dbReference type="ARBA" id="ARBA00022723"/>
    </source>
</evidence>
<comment type="cofactor">
    <cofactor evidence="1">
        <name>Mo-bis(molybdopterin guanine dinucleotide)</name>
        <dbReference type="ChEBI" id="CHEBI:60539"/>
    </cofactor>
</comment>
<dbReference type="EC" id="1.7.99.4" evidence="9"/>
<dbReference type="EMBL" id="LS423452">
    <property type="protein sequence ID" value="SPS06751.1"/>
    <property type="molecule type" value="Genomic_DNA"/>
</dbReference>
<reference evidence="9" key="1">
    <citation type="submission" date="2018-05" db="EMBL/GenBank/DDBJ databases">
        <authorList>
            <person name="Lanie J.A."/>
            <person name="Ng W.-L."/>
            <person name="Kazmierczak K.M."/>
            <person name="Andrzejewski T.M."/>
            <person name="Davidsen T.M."/>
            <person name="Wayne K.J."/>
            <person name="Tettelin H."/>
            <person name="Glass J.I."/>
            <person name="Rusch D."/>
            <person name="Podicherti R."/>
            <person name="Tsui H.-C.T."/>
            <person name="Winkler M.E."/>
        </authorList>
    </citation>
    <scope>NUCLEOTIDE SEQUENCE</scope>
    <source>
        <strain evidence="9">KNB</strain>
    </source>
</reference>
<keyword evidence="2" id="KW-0500">Molybdenum</keyword>
<protein>
    <submittedName>
        <fullName evidence="9">Nitrite oxidoreductase, alpha subunit</fullName>
        <ecNumber evidence="9">1.7.99.4</ecNumber>
    </submittedName>
</protein>
<evidence type="ECO:0000259" key="7">
    <source>
        <dbReference type="PROSITE" id="PS51669"/>
    </source>
</evidence>
<accession>A0A2X0QZV2</accession>
<name>A0A2X0QZV2_9PROT</name>
<dbReference type="PROSITE" id="PS51669">
    <property type="entry name" value="4FE4S_MOW_BIS_MGD"/>
    <property type="match status" value="1"/>
</dbReference>
<keyword evidence="5" id="KW-0411">Iron-sulfur</keyword>
<keyword evidence="4" id="KW-0408">Iron</keyword>
<organism evidence="9">
    <name type="scientific">Candidatus Nitrotoga fabula</name>
    <dbReference type="NCBI Taxonomy" id="2182327"/>
    <lineage>
        <taxon>Bacteria</taxon>
        <taxon>Pseudomonadati</taxon>
        <taxon>Pseudomonadota</taxon>
        <taxon>Betaproteobacteria</taxon>
        <taxon>Nitrosomonadales</taxon>
        <taxon>Gallionellaceae</taxon>
        <taxon>Candidatus Nitrotoga</taxon>
    </lineage>
</organism>
<dbReference type="InterPro" id="IPR050612">
    <property type="entry name" value="Prok_Mopterin_Oxidored"/>
</dbReference>
<dbReference type="Gene3D" id="3.40.228.10">
    <property type="entry name" value="Dimethylsulfoxide Reductase, domain 2"/>
    <property type="match status" value="1"/>
</dbReference>
<feature type="domain" description="4Fe-4S Mo/W bis-MGD-type" evidence="7">
    <location>
        <begin position="64"/>
        <end position="133"/>
    </location>
</feature>
<evidence type="ECO:0000256" key="1">
    <source>
        <dbReference type="ARBA" id="ARBA00001942"/>
    </source>
</evidence>
<evidence type="ECO:0000256" key="5">
    <source>
        <dbReference type="ARBA" id="ARBA00023014"/>
    </source>
</evidence>